<dbReference type="PANTHER" id="PTHR48071:SF18">
    <property type="entry name" value="DELETED IN MALIGNANT BRAIN TUMORS 1 PROTEIN-RELATED"/>
    <property type="match status" value="1"/>
</dbReference>
<dbReference type="GO" id="GO:0008236">
    <property type="term" value="F:serine-type peptidase activity"/>
    <property type="evidence" value="ECO:0007669"/>
    <property type="project" value="UniProtKB-KW"/>
</dbReference>
<dbReference type="GO" id="GO:0006508">
    <property type="term" value="P:proteolysis"/>
    <property type="evidence" value="ECO:0007669"/>
    <property type="project" value="UniProtKB-KW"/>
</dbReference>
<accession>A0A6A0GW27</accession>
<dbReference type="Gene3D" id="4.10.400.10">
    <property type="entry name" value="Low-density Lipoprotein Receptor"/>
    <property type="match status" value="1"/>
</dbReference>
<keyword evidence="4 6" id="KW-1015">Disulfide bond</keyword>
<feature type="compositionally biased region" description="Polar residues" evidence="7">
    <location>
        <begin position="126"/>
        <end position="136"/>
    </location>
</feature>
<dbReference type="InterPro" id="IPR036055">
    <property type="entry name" value="LDL_receptor-like_sf"/>
</dbReference>
<dbReference type="PROSITE" id="PS50068">
    <property type="entry name" value="LDLRA_2"/>
    <property type="match status" value="1"/>
</dbReference>
<dbReference type="Pfam" id="PF00530">
    <property type="entry name" value="SRCR"/>
    <property type="match status" value="1"/>
</dbReference>
<dbReference type="AlphaFoldDB" id="A0A6A0GW27"/>
<dbReference type="GO" id="GO:0016020">
    <property type="term" value="C:membrane"/>
    <property type="evidence" value="ECO:0007669"/>
    <property type="project" value="InterPro"/>
</dbReference>
<dbReference type="EMBL" id="JQDR03013059">
    <property type="protein sequence ID" value="KAA0190248.1"/>
    <property type="molecule type" value="Genomic_DNA"/>
</dbReference>
<feature type="compositionally biased region" description="Basic and acidic residues" evidence="7">
    <location>
        <begin position="671"/>
        <end position="682"/>
    </location>
</feature>
<reference evidence="9" key="3">
    <citation type="submission" date="2019-06" db="EMBL/GenBank/DDBJ databases">
        <authorList>
            <person name="Poynton C."/>
            <person name="Hasenbein S."/>
            <person name="Benoit J.B."/>
            <person name="Sepulveda M.S."/>
            <person name="Poelchau M.F."/>
            <person name="Murali S.C."/>
            <person name="Chen S."/>
            <person name="Glastad K.M."/>
            <person name="Werren J.H."/>
            <person name="Vineis J.H."/>
            <person name="Bowen J.L."/>
            <person name="Friedrich M."/>
            <person name="Jones J."/>
            <person name="Robertson H.M."/>
            <person name="Feyereisen R."/>
            <person name="Mechler-Hickson A."/>
            <person name="Mathers N."/>
            <person name="Lee C.E."/>
            <person name="Colbourne J.K."/>
            <person name="Biales A."/>
            <person name="Johnston J.S."/>
            <person name="Wellborn G.A."/>
            <person name="Rosendale A.J."/>
            <person name="Cridge A.G."/>
            <person name="Munoz-Torres M.C."/>
            <person name="Bain P.A."/>
            <person name="Manny A.R."/>
            <person name="Major K.M."/>
            <person name="Lambert F.N."/>
            <person name="Vulpe C.D."/>
            <person name="Tuck P."/>
            <person name="Blalock B.J."/>
            <person name="Lin Y.-Y."/>
            <person name="Smith M.E."/>
            <person name="Ochoa-Acuna H."/>
            <person name="Chen M.-J.M."/>
            <person name="Childers C.P."/>
            <person name="Qu J."/>
            <person name="Dugan S."/>
            <person name="Lee S.L."/>
            <person name="Chao H."/>
            <person name="Dinh H."/>
            <person name="Han Y."/>
            <person name="Doddapaneni H."/>
            <person name="Worley K.C."/>
            <person name="Muzny D.M."/>
            <person name="Gibbs R.A."/>
            <person name="Richards S."/>
        </authorList>
    </citation>
    <scope>NUCLEOTIDE SEQUENCE</scope>
    <source>
        <strain evidence="9">HAZT.00-mixed</strain>
        <tissue evidence="9">Whole organism</tissue>
    </source>
</reference>
<name>A0A6A0GW27_HYAAZ</name>
<comment type="caution">
    <text evidence="9">The sequence shown here is derived from an EMBL/GenBank/DDBJ whole genome shotgun (WGS) entry which is preliminary data.</text>
</comment>
<feature type="region of interest" description="Disordered" evidence="7">
    <location>
        <begin position="629"/>
        <end position="715"/>
    </location>
</feature>
<feature type="compositionally biased region" description="Gly residues" evidence="7">
    <location>
        <begin position="60"/>
        <end position="72"/>
    </location>
</feature>
<dbReference type="PROSITE" id="PS50287">
    <property type="entry name" value="SRCR_2"/>
    <property type="match status" value="1"/>
</dbReference>
<evidence type="ECO:0000256" key="3">
    <source>
        <dbReference type="ARBA" id="ARBA00022825"/>
    </source>
</evidence>
<feature type="compositionally biased region" description="Polar residues" evidence="7">
    <location>
        <begin position="100"/>
        <end position="116"/>
    </location>
</feature>
<feature type="compositionally biased region" description="Gly residues" evidence="7">
    <location>
        <begin position="480"/>
        <end position="508"/>
    </location>
</feature>
<keyword evidence="2" id="KW-0378">Hydrolase</keyword>
<feature type="compositionally biased region" description="Basic and acidic residues" evidence="7">
    <location>
        <begin position="207"/>
        <end position="225"/>
    </location>
</feature>
<dbReference type="SMART" id="SM00202">
    <property type="entry name" value="SR"/>
    <property type="match status" value="1"/>
</dbReference>
<feature type="disulfide bond" evidence="6">
    <location>
        <begin position="816"/>
        <end position="826"/>
    </location>
</feature>
<feature type="compositionally biased region" description="Low complexity" evidence="7">
    <location>
        <begin position="531"/>
        <end position="547"/>
    </location>
</feature>
<evidence type="ECO:0000256" key="4">
    <source>
        <dbReference type="ARBA" id="ARBA00023157"/>
    </source>
</evidence>
<protein>
    <recommendedName>
        <fullName evidence="8">SRCR domain-containing protein</fullName>
    </recommendedName>
</protein>
<evidence type="ECO:0000256" key="6">
    <source>
        <dbReference type="PROSITE-ProRule" id="PRU00196"/>
    </source>
</evidence>
<evidence type="ECO:0000313" key="9">
    <source>
        <dbReference type="EMBL" id="KAA0190248.1"/>
    </source>
</evidence>
<dbReference type="OrthoDB" id="5985384at2759"/>
<dbReference type="PANTHER" id="PTHR48071">
    <property type="entry name" value="SRCR DOMAIN-CONTAINING PROTEIN"/>
    <property type="match status" value="1"/>
</dbReference>
<dbReference type="CDD" id="cd00112">
    <property type="entry name" value="LDLa"/>
    <property type="match status" value="1"/>
</dbReference>
<organism evidence="9">
    <name type="scientific">Hyalella azteca</name>
    <name type="common">Amphipod</name>
    <dbReference type="NCBI Taxonomy" id="294128"/>
    <lineage>
        <taxon>Eukaryota</taxon>
        <taxon>Metazoa</taxon>
        <taxon>Ecdysozoa</taxon>
        <taxon>Arthropoda</taxon>
        <taxon>Crustacea</taxon>
        <taxon>Multicrustacea</taxon>
        <taxon>Malacostraca</taxon>
        <taxon>Eumalacostraca</taxon>
        <taxon>Peracarida</taxon>
        <taxon>Amphipoda</taxon>
        <taxon>Senticaudata</taxon>
        <taxon>Talitrida</taxon>
        <taxon>Talitroidea</taxon>
        <taxon>Hyalellidae</taxon>
        <taxon>Hyalella</taxon>
    </lineage>
</organism>
<dbReference type="Gene3D" id="3.10.250.10">
    <property type="entry name" value="SRCR-like domain"/>
    <property type="match status" value="1"/>
</dbReference>
<reference evidence="9" key="1">
    <citation type="submission" date="2014-08" db="EMBL/GenBank/DDBJ databases">
        <authorList>
            <person name="Murali S."/>
            <person name="Richards S."/>
            <person name="Bandaranaike D."/>
            <person name="Bellair M."/>
            <person name="Blankenburg K."/>
            <person name="Chao H."/>
            <person name="Dinh H."/>
            <person name="Doddapaneni H."/>
            <person name="Dugan-Rocha S."/>
            <person name="Elkadiri S."/>
            <person name="Gnanaolivu R."/>
            <person name="Hughes D."/>
            <person name="Lee S."/>
            <person name="Li M."/>
            <person name="Ming W."/>
            <person name="Munidasa M."/>
            <person name="Muniz J."/>
            <person name="Nguyen L."/>
            <person name="Osuji N."/>
            <person name="Pu L.-L."/>
            <person name="Puazo M."/>
            <person name="Skinner E."/>
            <person name="Qu C."/>
            <person name="Quiroz J."/>
            <person name="Raj R."/>
            <person name="Weissenberger G."/>
            <person name="Xin Y."/>
            <person name="Zou X."/>
            <person name="Han Y."/>
            <person name="Worley K."/>
            <person name="Muzny D."/>
            <person name="Gibbs R."/>
        </authorList>
    </citation>
    <scope>NUCLEOTIDE SEQUENCE</scope>
    <source>
        <strain evidence="9">HAZT.00-mixed</strain>
        <tissue evidence="9">Whole organism</tissue>
    </source>
</reference>
<keyword evidence="3" id="KW-0720">Serine protease</keyword>
<feature type="region of interest" description="Disordered" evidence="7">
    <location>
        <begin position="60"/>
        <end position="136"/>
    </location>
</feature>
<dbReference type="Proteomes" id="UP000711488">
    <property type="component" value="Unassembled WGS sequence"/>
</dbReference>
<dbReference type="InterPro" id="IPR001190">
    <property type="entry name" value="SRCR"/>
</dbReference>
<proteinExistence type="predicted"/>
<dbReference type="InterPro" id="IPR036772">
    <property type="entry name" value="SRCR-like_dom_sf"/>
</dbReference>
<comment type="caution">
    <text evidence="6">Lacks conserved residue(s) required for the propagation of feature annotation.</text>
</comment>
<evidence type="ECO:0000256" key="5">
    <source>
        <dbReference type="PROSITE-ProRule" id="PRU00124"/>
    </source>
</evidence>
<feature type="compositionally biased region" description="Polar residues" evidence="7">
    <location>
        <begin position="629"/>
        <end position="665"/>
    </location>
</feature>
<dbReference type="SMART" id="SM00192">
    <property type="entry name" value="LDLa"/>
    <property type="match status" value="1"/>
</dbReference>
<feature type="region of interest" description="Disordered" evidence="7">
    <location>
        <begin position="479"/>
        <end position="547"/>
    </location>
</feature>
<reference evidence="9" key="2">
    <citation type="journal article" date="2018" name="Environ. Sci. Technol.">
        <title>The Toxicogenome of Hyalella azteca: A Model for Sediment Ecotoxicology and Evolutionary Toxicology.</title>
        <authorList>
            <person name="Poynton H.C."/>
            <person name="Hasenbein S."/>
            <person name="Benoit J.B."/>
            <person name="Sepulveda M.S."/>
            <person name="Poelchau M.F."/>
            <person name="Hughes D.S.T."/>
            <person name="Murali S.C."/>
            <person name="Chen S."/>
            <person name="Glastad K.M."/>
            <person name="Goodisman M.A.D."/>
            <person name="Werren J.H."/>
            <person name="Vineis J.H."/>
            <person name="Bowen J.L."/>
            <person name="Friedrich M."/>
            <person name="Jones J."/>
            <person name="Robertson H.M."/>
            <person name="Feyereisen R."/>
            <person name="Mechler-Hickson A."/>
            <person name="Mathers N."/>
            <person name="Lee C.E."/>
            <person name="Colbourne J.K."/>
            <person name="Biales A."/>
            <person name="Johnston J.S."/>
            <person name="Wellborn G.A."/>
            <person name="Rosendale A.J."/>
            <person name="Cridge A.G."/>
            <person name="Munoz-Torres M.C."/>
            <person name="Bain P.A."/>
            <person name="Manny A.R."/>
            <person name="Major K.M."/>
            <person name="Lambert F.N."/>
            <person name="Vulpe C.D."/>
            <person name="Tuck P."/>
            <person name="Blalock B.J."/>
            <person name="Lin Y.Y."/>
            <person name="Smith M.E."/>
            <person name="Ochoa-Acuna H."/>
            <person name="Chen M.M."/>
            <person name="Childers C.P."/>
            <person name="Qu J."/>
            <person name="Dugan S."/>
            <person name="Lee S.L."/>
            <person name="Chao H."/>
            <person name="Dinh H."/>
            <person name="Han Y."/>
            <person name="Doddapaneni H."/>
            <person name="Worley K.C."/>
            <person name="Muzny D.M."/>
            <person name="Gibbs R.A."/>
            <person name="Richards S."/>
        </authorList>
    </citation>
    <scope>NUCLEOTIDE SEQUENCE</scope>
    <source>
        <strain evidence="9">HAZT.00-mixed</strain>
        <tissue evidence="9">Whole organism</tissue>
    </source>
</reference>
<feature type="compositionally biased region" description="Basic and acidic residues" evidence="7">
    <location>
        <begin position="694"/>
        <end position="707"/>
    </location>
</feature>
<evidence type="ECO:0000256" key="7">
    <source>
        <dbReference type="SAM" id="MobiDB-lite"/>
    </source>
</evidence>
<dbReference type="SUPFAM" id="SSF56487">
    <property type="entry name" value="SRCR-like"/>
    <property type="match status" value="1"/>
</dbReference>
<dbReference type="SUPFAM" id="SSF57424">
    <property type="entry name" value="LDL receptor-like module"/>
    <property type="match status" value="1"/>
</dbReference>
<gene>
    <name evidence="9" type="ORF">HAZT_HAZT001217</name>
</gene>
<evidence type="ECO:0000256" key="2">
    <source>
        <dbReference type="ARBA" id="ARBA00022801"/>
    </source>
</evidence>
<evidence type="ECO:0000259" key="8">
    <source>
        <dbReference type="PROSITE" id="PS50287"/>
    </source>
</evidence>
<keyword evidence="1" id="KW-0645">Protease</keyword>
<sequence length="849" mass="89942">MGDMFGGMGGSQDGMSGMFGGMGSSQGGMNGMFGGMGGPQGGMGGMGDMFGGMGGSQGGMSGMFGGMGGPQGGMSTSAVRRGPEGSGGNVRPTDGAGSSRPPNFDNSRPPQNTTPFESGDRRTSLPPMTSNSVTNNIGNNAVFSASSIGPQSWGEQSDGSFICKDGTRIDLIKIKCDGFTDCRDKSDEANCTRRFRRDASIEDVNSVEDHNSTEDRNSTEDHNSVEETNSWENDNDDRSSMFPRPGRHGGGRGGGRNFHCSAKMKEMLEMKKVISMMFMQLVNSEPDNMKGFTFLPLARNALAGDSESLELLDLSLQYMDASKPYLARMHDIKSRMMEMMKNDRTKMRSLLSGKLGTEPTLDERCMRLSGDVAQAMNSAQITQQEVSTIFESPFDMMQEDGNSESSSSSVPIYWRVENQDVLRGERCFATGAMTWSKVAVCSCKESAVRLPPVMFGPQPFGMNGRGGSDEDMGVGNEIFGMGGGRPGGGFRGIGGGEGPSRGGFFGRGGSRDGDQNGDDDNDNSGGSGMMFPNLPGPSNSGGSPIIFPGSSIDLSTIQNIISNSISNPDGSLNLDALKNIFANQASGGLDLGSIFGNVGSQISPNMTPQATSNTGGSAGGSGGFDINSLQSFFNSNGPRTGGPMSNFNFAPLRSGNNRPDANRQINLGAENRNRSDAGRPDANRQINLGAGNRNRSDAGRPFDRDAGWHNSTNNSSRLSHIELNHRSEMELQDGTLQVTGEVLVGLKLNGSFDLGSICADSWNSTEALVVCNVLANRLSRHEKPLMRAQAKSPVKPPKTPMNNELNVAIKLGGVKCQGNETDIMQCTHSPWGPQSCPGNVKATVTCIVR</sequence>
<evidence type="ECO:0000256" key="1">
    <source>
        <dbReference type="ARBA" id="ARBA00022670"/>
    </source>
</evidence>
<feature type="domain" description="SRCR" evidence="8">
    <location>
        <begin position="729"/>
        <end position="847"/>
    </location>
</feature>
<feature type="disulfide bond" evidence="5">
    <location>
        <begin position="176"/>
        <end position="191"/>
    </location>
</feature>
<feature type="region of interest" description="Disordered" evidence="7">
    <location>
        <begin position="202"/>
        <end position="259"/>
    </location>
</feature>
<dbReference type="InterPro" id="IPR002172">
    <property type="entry name" value="LDrepeatLR_classA_rpt"/>
</dbReference>